<dbReference type="AlphaFoldDB" id="A0A9D1J5S5"/>
<feature type="site" description="Important for substrate specificity" evidence="4">
    <location>
        <position position="162"/>
    </location>
</feature>
<comment type="caution">
    <text evidence="4">Lacks conserved residue(s) required for the propagation of feature annotation.</text>
</comment>
<comment type="cofactor">
    <cofactor evidence="1 4">
        <name>a divalent metal cation</name>
        <dbReference type="ChEBI" id="CHEBI:60240"/>
    </cofactor>
</comment>
<evidence type="ECO:0000256" key="4">
    <source>
        <dbReference type="HAMAP-Rule" id="MF_00528"/>
    </source>
</evidence>
<sequence length="198" mass="21985">MLLHEALKGRRIVLGSASPRRRELLAGLGLEFTVEATPGAPETYSPTLMPDEVPAALAVSKSEGFHRPLGPDEILITADTVVICGEDILGKPSDREDAARMLRELSGRTHRVVTGVCLRDNTRRHVFSCTSEVEFKALAEEEISYYIDRWRPFDKAGSYGIQEWIGYIGITSIRGSYFNIVGLPVQRLYTALCEFIGQ</sequence>
<keyword evidence="4" id="KW-0963">Cytoplasm</keyword>
<dbReference type="NCBIfam" id="TIGR00172">
    <property type="entry name" value="maf"/>
    <property type="match status" value="1"/>
</dbReference>
<dbReference type="Proteomes" id="UP000886744">
    <property type="component" value="Unassembled WGS sequence"/>
</dbReference>
<dbReference type="InterPro" id="IPR029001">
    <property type="entry name" value="ITPase-like_fam"/>
</dbReference>
<dbReference type="Pfam" id="PF02545">
    <property type="entry name" value="Maf"/>
    <property type="match status" value="1"/>
</dbReference>
<evidence type="ECO:0000256" key="2">
    <source>
        <dbReference type="ARBA" id="ARBA00022801"/>
    </source>
</evidence>
<dbReference type="InterPro" id="IPR003697">
    <property type="entry name" value="Maf-like"/>
</dbReference>
<dbReference type="GO" id="GO:0005737">
    <property type="term" value="C:cytoplasm"/>
    <property type="evidence" value="ECO:0007669"/>
    <property type="project" value="UniProtKB-SubCell"/>
</dbReference>
<dbReference type="PIRSF" id="PIRSF006305">
    <property type="entry name" value="Maf"/>
    <property type="match status" value="1"/>
</dbReference>
<dbReference type="PANTHER" id="PTHR43213:SF5">
    <property type="entry name" value="BIFUNCTIONAL DTTP_UTP PYROPHOSPHATASE_METHYLTRANSFERASE PROTEIN-RELATED"/>
    <property type="match status" value="1"/>
</dbReference>
<dbReference type="GO" id="GO:0047429">
    <property type="term" value="F:nucleoside triphosphate diphosphatase activity"/>
    <property type="evidence" value="ECO:0007669"/>
    <property type="project" value="UniProtKB-EC"/>
</dbReference>
<keyword evidence="3 4" id="KW-0546">Nucleotide metabolism</keyword>
<comment type="similarity">
    <text evidence="4">Belongs to the Maf family. YhdE subfamily.</text>
</comment>
<reference evidence="5" key="1">
    <citation type="submission" date="2020-10" db="EMBL/GenBank/DDBJ databases">
        <authorList>
            <person name="Gilroy R."/>
        </authorList>
    </citation>
    <scope>NUCLEOTIDE SEQUENCE</scope>
    <source>
        <strain evidence="5">ChiHjej13B12-12457</strain>
    </source>
</reference>
<gene>
    <name evidence="5" type="primary">maf</name>
    <name evidence="5" type="ORF">IAC94_01185</name>
</gene>
<comment type="catalytic activity">
    <reaction evidence="4">
        <text>dTTP + H2O = dTMP + diphosphate + H(+)</text>
        <dbReference type="Rhea" id="RHEA:28534"/>
        <dbReference type="ChEBI" id="CHEBI:15377"/>
        <dbReference type="ChEBI" id="CHEBI:15378"/>
        <dbReference type="ChEBI" id="CHEBI:33019"/>
        <dbReference type="ChEBI" id="CHEBI:37568"/>
        <dbReference type="ChEBI" id="CHEBI:63528"/>
        <dbReference type="EC" id="3.6.1.9"/>
    </reaction>
</comment>
<dbReference type="GO" id="GO:0009117">
    <property type="term" value="P:nucleotide metabolic process"/>
    <property type="evidence" value="ECO:0007669"/>
    <property type="project" value="UniProtKB-KW"/>
</dbReference>
<name>A0A9D1J5S5_9BACT</name>
<dbReference type="SUPFAM" id="SSF52972">
    <property type="entry name" value="ITPase-like"/>
    <property type="match status" value="1"/>
</dbReference>
<organism evidence="5 6">
    <name type="scientific">Candidatus Coprenecus avistercoris</name>
    <dbReference type="NCBI Taxonomy" id="2840730"/>
    <lineage>
        <taxon>Bacteria</taxon>
        <taxon>Pseudomonadati</taxon>
        <taxon>Bacteroidota</taxon>
        <taxon>Bacteroidia</taxon>
        <taxon>Bacteroidales</taxon>
        <taxon>Rikenellaceae</taxon>
        <taxon>Rikenellaceae incertae sedis</taxon>
        <taxon>Candidatus Coprenecus</taxon>
    </lineage>
</organism>
<evidence type="ECO:0000313" key="6">
    <source>
        <dbReference type="Proteomes" id="UP000886744"/>
    </source>
</evidence>
<reference evidence="5" key="2">
    <citation type="journal article" date="2021" name="PeerJ">
        <title>Extensive microbial diversity within the chicken gut microbiome revealed by metagenomics and culture.</title>
        <authorList>
            <person name="Gilroy R."/>
            <person name="Ravi A."/>
            <person name="Getino M."/>
            <person name="Pursley I."/>
            <person name="Horton D.L."/>
            <person name="Alikhan N.F."/>
            <person name="Baker D."/>
            <person name="Gharbi K."/>
            <person name="Hall N."/>
            <person name="Watson M."/>
            <person name="Adriaenssens E.M."/>
            <person name="Foster-Nyarko E."/>
            <person name="Jarju S."/>
            <person name="Secka A."/>
            <person name="Antonio M."/>
            <person name="Oren A."/>
            <person name="Chaudhuri R.R."/>
            <person name="La Ragione R."/>
            <person name="Hildebrand F."/>
            <person name="Pallen M.J."/>
        </authorList>
    </citation>
    <scope>NUCLEOTIDE SEQUENCE</scope>
    <source>
        <strain evidence="5">ChiHjej13B12-12457</strain>
    </source>
</reference>
<comment type="caution">
    <text evidence="5">The sequence shown here is derived from an EMBL/GenBank/DDBJ whole genome shotgun (WGS) entry which is preliminary data.</text>
</comment>
<dbReference type="EC" id="3.6.1.9" evidence="4"/>
<dbReference type="PANTHER" id="PTHR43213">
    <property type="entry name" value="BIFUNCTIONAL DTTP/UTP PYROPHOSPHATASE/METHYLTRANSFERASE PROTEIN-RELATED"/>
    <property type="match status" value="1"/>
</dbReference>
<evidence type="ECO:0000313" key="5">
    <source>
        <dbReference type="EMBL" id="HIR62121.1"/>
    </source>
</evidence>
<comment type="function">
    <text evidence="4">Nucleoside triphosphate pyrophosphatase that hydrolyzes dTTP and UTP. May have a dual role in cell division arrest and in preventing the incorporation of modified nucleotides into cellular nucleic acids.</text>
</comment>
<accession>A0A9D1J5S5</accession>
<comment type="subcellular location">
    <subcellularLocation>
        <location evidence="4">Cytoplasm</location>
    </subcellularLocation>
</comment>
<feature type="site" description="Important for substrate specificity" evidence="4">
    <location>
        <position position="80"/>
    </location>
</feature>
<evidence type="ECO:0000256" key="3">
    <source>
        <dbReference type="ARBA" id="ARBA00023080"/>
    </source>
</evidence>
<dbReference type="Gene3D" id="3.90.950.10">
    <property type="match status" value="1"/>
</dbReference>
<dbReference type="EMBL" id="DVHI01000019">
    <property type="protein sequence ID" value="HIR62121.1"/>
    <property type="molecule type" value="Genomic_DNA"/>
</dbReference>
<dbReference type="CDD" id="cd00555">
    <property type="entry name" value="Maf"/>
    <property type="match status" value="1"/>
</dbReference>
<comment type="catalytic activity">
    <reaction evidence="4">
        <text>UTP + H2O = UMP + diphosphate + H(+)</text>
        <dbReference type="Rhea" id="RHEA:29395"/>
        <dbReference type="ChEBI" id="CHEBI:15377"/>
        <dbReference type="ChEBI" id="CHEBI:15378"/>
        <dbReference type="ChEBI" id="CHEBI:33019"/>
        <dbReference type="ChEBI" id="CHEBI:46398"/>
        <dbReference type="ChEBI" id="CHEBI:57865"/>
        <dbReference type="EC" id="3.6.1.9"/>
    </reaction>
</comment>
<dbReference type="HAMAP" id="MF_00528">
    <property type="entry name" value="Maf"/>
    <property type="match status" value="1"/>
</dbReference>
<proteinExistence type="inferred from homology"/>
<protein>
    <recommendedName>
        <fullName evidence="4">dTTP/UTP pyrophosphatase</fullName>
        <shortName evidence="4">dTTPase/UTPase</shortName>
        <ecNumber evidence="4">3.6.1.9</ecNumber>
    </recommendedName>
    <alternativeName>
        <fullName evidence="4">Nucleoside triphosphate pyrophosphatase</fullName>
    </alternativeName>
    <alternativeName>
        <fullName evidence="4">Nucleotide pyrophosphatase</fullName>
        <shortName evidence="4">Nucleotide PPase</shortName>
    </alternativeName>
</protein>
<evidence type="ECO:0000256" key="1">
    <source>
        <dbReference type="ARBA" id="ARBA00001968"/>
    </source>
</evidence>
<feature type="site" description="Important for substrate specificity" evidence="4">
    <location>
        <position position="20"/>
    </location>
</feature>
<keyword evidence="2 4" id="KW-0378">Hydrolase</keyword>
<feature type="active site" description="Proton acceptor" evidence="4">
    <location>
        <position position="79"/>
    </location>
</feature>